<protein>
    <recommendedName>
        <fullName evidence="3">GRIP domain-containing protein</fullName>
    </recommendedName>
</protein>
<feature type="coiled-coil region" evidence="2">
    <location>
        <begin position="245"/>
        <end position="310"/>
    </location>
</feature>
<dbReference type="OrthoDB" id="1926336at2759"/>
<keyword evidence="5" id="KW-1185">Reference proteome</keyword>
<dbReference type="PROSITE" id="PS50913">
    <property type="entry name" value="GRIP"/>
    <property type="match status" value="1"/>
</dbReference>
<evidence type="ECO:0000256" key="1">
    <source>
        <dbReference type="ARBA" id="ARBA00023054"/>
    </source>
</evidence>
<dbReference type="Gene3D" id="1.20.5.1700">
    <property type="match status" value="1"/>
</dbReference>
<dbReference type="SMART" id="SM00755">
    <property type="entry name" value="Grip"/>
    <property type="match status" value="1"/>
</dbReference>
<keyword evidence="1 2" id="KW-0175">Coiled coil</keyword>
<feature type="coiled-coil region" evidence="2">
    <location>
        <begin position="552"/>
        <end position="641"/>
    </location>
</feature>
<evidence type="ECO:0000256" key="2">
    <source>
        <dbReference type="SAM" id="Coils"/>
    </source>
</evidence>
<feature type="domain" description="GRIP" evidence="3">
    <location>
        <begin position="731"/>
        <end position="778"/>
    </location>
</feature>
<accession>A0A8T3A4F7</accession>
<dbReference type="InterPro" id="IPR000237">
    <property type="entry name" value="GRIP_dom"/>
</dbReference>
<name>A0A8T3A4F7_DENNO</name>
<reference evidence="4" key="1">
    <citation type="journal article" date="2022" name="Front. Genet.">
        <title>Chromosome-Scale Assembly of the Dendrobium nobile Genome Provides Insights Into the Molecular Mechanism of the Biosynthesis of the Medicinal Active Ingredient of Dendrobium.</title>
        <authorList>
            <person name="Xu Q."/>
            <person name="Niu S.-C."/>
            <person name="Li K.-L."/>
            <person name="Zheng P.-J."/>
            <person name="Zhang X.-J."/>
            <person name="Jia Y."/>
            <person name="Liu Y."/>
            <person name="Niu Y.-X."/>
            <person name="Yu L.-H."/>
            <person name="Chen D.-F."/>
            <person name="Zhang G.-Q."/>
        </authorList>
    </citation>
    <scope>NUCLEOTIDE SEQUENCE</scope>
    <source>
        <tissue evidence="4">Leaf</tissue>
    </source>
</reference>
<dbReference type="PANTHER" id="PTHR23160">
    <property type="entry name" value="SYNAPTONEMAL COMPLEX PROTEIN-RELATED"/>
    <property type="match status" value="1"/>
</dbReference>
<feature type="coiled-coil region" evidence="2">
    <location>
        <begin position="107"/>
        <end position="219"/>
    </location>
</feature>
<dbReference type="AlphaFoldDB" id="A0A8T3A4F7"/>
<comment type="caution">
    <text evidence="4">The sequence shown here is derived from an EMBL/GenBank/DDBJ whole genome shotgun (WGS) entry which is preliminary data.</text>
</comment>
<feature type="coiled-coil region" evidence="2">
    <location>
        <begin position="682"/>
        <end position="723"/>
    </location>
</feature>
<dbReference type="GO" id="GO:0007131">
    <property type="term" value="P:reciprocal meiotic recombination"/>
    <property type="evidence" value="ECO:0007669"/>
    <property type="project" value="TreeGrafter"/>
</dbReference>
<gene>
    <name evidence="4" type="ORF">KFK09_028883</name>
</gene>
<dbReference type="Proteomes" id="UP000829196">
    <property type="component" value="Unassembled WGS sequence"/>
</dbReference>
<evidence type="ECO:0000259" key="3">
    <source>
        <dbReference type="PROSITE" id="PS50913"/>
    </source>
</evidence>
<dbReference type="EMBL" id="JAGYWB010000019">
    <property type="protein sequence ID" value="KAI0489042.1"/>
    <property type="molecule type" value="Genomic_DNA"/>
</dbReference>
<evidence type="ECO:0000313" key="4">
    <source>
        <dbReference type="EMBL" id="KAI0489042.1"/>
    </source>
</evidence>
<feature type="coiled-coil region" evidence="2">
    <location>
        <begin position="440"/>
        <end position="526"/>
    </location>
</feature>
<feature type="coiled-coil region" evidence="2">
    <location>
        <begin position="369"/>
        <end position="407"/>
    </location>
</feature>
<dbReference type="PANTHER" id="PTHR23160:SF1">
    <property type="entry name" value="PROTEIN GRIP"/>
    <property type="match status" value="1"/>
</dbReference>
<organism evidence="4 5">
    <name type="scientific">Dendrobium nobile</name>
    <name type="common">Orchid</name>
    <dbReference type="NCBI Taxonomy" id="94219"/>
    <lineage>
        <taxon>Eukaryota</taxon>
        <taxon>Viridiplantae</taxon>
        <taxon>Streptophyta</taxon>
        <taxon>Embryophyta</taxon>
        <taxon>Tracheophyta</taxon>
        <taxon>Spermatophyta</taxon>
        <taxon>Magnoliopsida</taxon>
        <taxon>Liliopsida</taxon>
        <taxon>Asparagales</taxon>
        <taxon>Orchidaceae</taxon>
        <taxon>Epidendroideae</taxon>
        <taxon>Malaxideae</taxon>
        <taxon>Dendrobiinae</taxon>
        <taxon>Dendrobium</taxon>
    </lineage>
</organism>
<dbReference type="Pfam" id="PF01465">
    <property type="entry name" value="GRIP"/>
    <property type="match status" value="1"/>
</dbReference>
<dbReference type="SMR" id="A0A8T3A4F7"/>
<proteinExistence type="predicted"/>
<evidence type="ECO:0000313" key="5">
    <source>
        <dbReference type="Proteomes" id="UP000829196"/>
    </source>
</evidence>
<sequence>MMTGENAAMSNHEERFDGSAQGLRDDAATMSNQMVNGNPELGNSVNFEKLNGIDDVITNHNGTYDQLSQIIMDLSLQNDYLKAQIEDTKYQALRSVEVAKPNNGSKDDEASEIVSQLQEKINSLNKELQEQRETQKAAENALEHLRAEYSEADGKVQELSLKLIEAQQLMEREIKERDDKHVELDSKFGRLHKRAKQRIQELQKEKDDLEARLHDINFKAEQTSSQQVAAQQEVERTRLQANEALRSMDVERQQLRATNNKLRDSVDELLRSLEAKESTLEGLQQSLFEKEQALAETQRALQALEEKQQLSLTDHSTKYQQHLGSLEAQIADFLTERNKAAETIASLQMLLAEKDSKLAEIEAVSSGEAARLVAALEEAKGEVIQLKDKHEKEKVDLEAGNQAIRAKLEASEGSHLRSEIEAAKMRSQLEFELSMQKQLLDAREAELVIAKDEINRLEKEFSAYKVRAHALLQKKDNELAVARNPEQLKVHEEAIKDAKRQFAIAVEERDSAIKDLQDALDSHRKEIAARDAALRGAENQIRIITMKLDSAAAQHQAERETWQNKLDNVEESWRVRYAALEVEKSDHTGSDVLKELDEFKLQYNKLKEEHGTFRDIAERTIEKKDEEIVKLLEDKKNLSDALGSRPEVDQNVSPDSAFLNQDAHILSVAAAEQQILLLARQQAQREEELAQSQRHILALQEEIEELERENRLHSQQEAMLKEELRIVERSKKREGVDMTYLKNVILKLLETGEVEALLPVVGMLLQFSPDEIRKCQQAYRSNIASSPSASVDSTPRSLFSRFSFSG</sequence>